<gene>
    <name evidence="4" type="ORF">B0A55_07247</name>
</gene>
<dbReference type="SUPFAM" id="SSF50129">
    <property type="entry name" value="GroES-like"/>
    <property type="match status" value="1"/>
</dbReference>
<dbReference type="InterPro" id="IPR047122">
    <property type="entry name" value="Trans-enoyl_RdTase-like"/>
</dbReference>
<name>A0A4U0XA26_9PEZI</name>
<feature type="region of interest" description="Disordered" evidence="3">
    <location>
        <begin position="407"/>
        <end position="518"/>
    </location>
</feature>
<feature type="compositionally biased region" description="Acidic residues" evidence="3">
    <location>
        <begin position="434"/>
        <end position="479"/>
    </location>
</feature>
<dbReference type="InterPro" id="IPR036291">
    <property type="entry name" value="NAD(P)-bd_dom_sf"/>
</dbReference>
<accession>A0A4U0XA26</accession>
<feature type="compositionally biased region" description="Acidic residues" evidence="3">
    <location>
        <begin position="409"/>
        <end position="424"/>
    </location>
</feature>
<evidence type="ECO:0000256" key="3">
    <source>
        <dbReference type="SAM" id="MobiDB-lite"/>
    </source>
</evidence>
<comment type="similarity">
    <text evidence="1">Belongs to the zinc-containing alcohol dehydrogenase family.</text>
</comment>
<dbReference type="InterPro" id="IPR011032">
    <property type="entry name" value="GroES-like_sf"/>
</dbReference>
<dbReference type="GO" id="GO:0016651">
    <property type="term" value="F:oxidoreductase activity, acting on NAD(P)H"/>
    <property type="evidence" value="ECO:0007669"/>
    <property type="project" value="InterPro"/>
</dbReference>
<evidence type="ECO:0000313" key="4">
    <source>
        <dbReference type="EMBL" id="TKA72657.1"/>
    </source>
</evidence>
<dbReference type="SUPFAM" id="SSF51735">
    <property type="entry name" value="NAD(P)-binding Rossmann-fold domains"/>
    <property type="match status" value="1"/>
</dbReference>
<evidence type="ECO:0000256" key="1">
    <source>
        <dbReference type="ARBA" id="ARBA00008072"/>
    </source>
</evidence>
<keyword evidence="2" id="KW-0560">Oxidoreductase</keyword>
<sequence>MEAPYPPRPPPTLLTKSPYACRAVAIKPIDIILPDPGNFNYTGLKYTFIVGFDVADEVVEIGKGAESRFAIGDRVESDVLMADMTSPVPAQMSCEQASKRKAKGETLVVWGGSTSVSSNAIQLAAATGYVVLTTSFPRNFACCKQLGASAVLDYNSKTVVPGIVAAMKHKTAARVMATDTGYEFVVGTSLIVYHAGAATWRDFVPEALGNGSLQARLEAPVVGEGLEAAEENINDIESRVKGGVGALMPKKLQPRPRDEQGFRLTSKPLRQDRYLPPLEWDTKLLSALLRLAKDASSTPRERKKHIRCAAQVRRQTVDAKNRGAFECLASDVWNAIRICAAIYKAKLRENDEGEYDALNRSKVEIPIVLHSGEFVKKSKGSHLEDLFEAVNIEDAAPPANIEMRAAAQENDDDAGVPLEDEPPADPEFQIPLGDSDEEEETEEGQEEDQEEGQEEQGQEEQGQEEQGQEEPGPEEEAEEETRAIDDPTPVTPPEHGDGSYAGVGATLGHRDQPPVDPAPTQEVVFRFREYDYDEWWLVASLRRCHLTEAPVAKPWVLKKTTPDVVVVGGHLVRMRPGKHFAGPEDILGGMVVKREATAYLDPETYGLYPILGHRVVLYNHIMRPAERVGERGYEVKAVVGEKRKRGDFHHEKPPHGIDILMRGRVVGGEAVIVCRQAPA</sequence>
<comment type="caution">
    <text evidence="4">The sequence shown here is derived from an EMBL/GenBank/DDBJ whole genome shotgun (WGS) entry which is preliminary data.</text>
</comment>
<evidence type="ECO:0000256" key="2">
    <source>
        <dbReference type="ARBA" id="ARBA00023002"/>
    </source>
</evidence>
<reference evidence="4 5" key="1">
    <citation type="submission" date="2017-03" db="EMBL/GenBank/DDBJ databases">
        <title>Genomes of endolithic fungi from Antarctica.</title>
        <authorList>
            <person name="Coleine C."/>
            <person name="Masonjones S."/>
            <person name="Stajich J.E."/>
        </authorList>
    </citation>
    <scope>NUCLEOTIDE SEQUENCE [LARGE SCALE GENOMIC DNA]</scope>
    <source>
        <strain evidence="4 5">CCFEE 5184</strain>
    </source>
</reference>
<dbReference type="PANTHER" id="PTHR45348:SF2">
    <property type="entry name" value="ZINC-TYPE ALCOHOL DEHYDROGENASE-LIKE PROTEIN C2E1P3.01"/>
    <property type="match status" value="1"/>
</dbReference>
<dbReference type="Gene3D" id="3.40.50.720">
    <property type="entry name" value="NAD(P)-binding Rossmann-like Domain"/>
    <property type="match status" value="1"/>
</dbReference>
<evidence type="ECO:0008006" key="6">
    <source>
        <dbReference type="Google" id="ProtNLM"/>
    </source>
</evidence>
<dbReference type="AlphaFoldDB" id="A0A4U0XA26"/>
<protein>
    <recommendedName>
        <fullName evidence="6">Enoyl reductase (ER) domain-containing protein</fullName>
    </recommendedName>
</protein>
<dbReference type="EMBL" id="NAJQ01000300">
    <property type="protein sequence ID" value="TKA72657.1"/>
    <property type="molecule type" value="Genomic_DNA"/>
</dbReference>
<keyword evidence="5" id="KW-1185">Reference proteome</keyword>
<proteinExistence type="inferred from homology"/>
<evidence type="ECO:0000313" key="5">
    <source>
        <dbReference type="Proteomes" id="UP000309340"/>
    </source>
</evidence>
<dbReference type="Proteomes" id="UP000309340">
    <property type="component" value="Unassembled WGS sequence"/>
</dbReference>
<organism evidence="4 5">
    <name type="scientific">Friedmanniomyces simplex</name>
    <dbReference type="NCBI Taxonomy" id="329884"/>
    <lineage>
        <taxon>Eukaryota</taxon>
        <taxon>Fungi</taxon>
        <taxon>Dikarya</taxon>
        <taxon>Ascomycota</taxon>
        <taxon>Pezizomycotina</taxon>
        <taxon>Dothideomycetes</taxon>
        <taxon>Dothideomycetidae</taxon>
        <taxon>Mycosphaerellales</taxon>
        <taxon>Teratosphaeriaceae</taxon>
        <taxon>Friedmanniomyces</taxon>
    </lineage>
</organism>
<dbReference type="STRING" id="329884.A0A4U0XA26"/>
<dbReference type="PANTHER" id="PTHR45348">
    <property type="entry name" value="HYPOTHETICAL OXIDOREDUCTASE (EUROFUNG)"/>
    <property type="match status" value="1"/>
</dbReference>
<dbReference type="OrthoDB" id="10257049at2759"/>